<dbReference type="PANTHER" id="PTHR43674">
    <property type="entry name" value="NITRILASE C965.09-RELATED"/>
    <property type="match status" value="1"/>
</dbReference>
<dbReference type="PANTHER" id="PTHR43674:SF2">
    <property type="entry name" value="BETA-UREIDOPROPIONASE"/>
    <property type="match status" value="1"/>
</dbReference>
<evidence type="ECO:0000313" key="5">
    <source>
        <dbReference type="Proteomes" id="UP000279673"/>
    </source>
</evidence>
<dbReference type="SUPFAM" id="SSF56317">
    <property type="entry name" value="Carbon-nitrogen hydrolase"/>
    <property type="match status" value="1"/>
</dbReference>
<feature type="domain" description="CN hydrolase" evidence="3">
    <location>
        <begin position="1"/>
        <end position="237"/>
    </location>
</feature>
<dbReference type="Proteomes" id="UP000279673">
    <property type="component" value="Unassembled WGS sequence"/>
</dbReference>
<dbReference type="InterPro" id="IPR001110">
    <property type="entry name" value="UPF0012_CS"/>
</dbReference>
<dbReference type="EMBL" id="RCHI01000015">
    <property type="protein sequence ID" value="RLL63651.1"/>
    <property type="molecule type" value="Genomic_DNA"/>
</dbReference>
<comment type="similarity">
    <text evidence="1">Belongs to the carbon-nitrogen hydrolase superfamily. NIT1/NIT2 family.</text>
</comment>
<reference evidence="4 5" key="1">
    <citation type="submission" date="2018-10" db="EMBL/GenBank/DDBJ databases">
        <title>Rhodobacter sp . BO-81.</title>
        <authorList>
            <person name="Im W.T."/>
        </authorList>
    </citation>
    <scope>NUCLEOTIDE SEQUENCE [LARGE SCALE GENOMIC DNA]</scope>
    <source>
        <strain evidence="4 5">BO-81</strain>
    </source>
</reference>
<evidence type="ECO:0000259" key="3">
    <source>
        <dbReference type="PROSITE" id="PS50263"/>
    </source>
</evidence>
<evidence type="ECO:0000256" key="1">
    <source>
        <dbReference type="ARBA" id="ARBA00010613"/>
    </source>
</evidence>
<keyword evidence="2" id="KW-0378">Hydrolase</keyword>
<dbReference type="Pfam" id="PF00795">
    <property type="entry name" value="CN_hydrolase"/>
    <property type="match status" value="1"/>
</dbReference>
<sequence length="256" mass="27436">MKLALYQALPTDGDIAGAFDRLTHALRAAAAMGARMLVAPELYLPGYNRPELHARDAEPIGGAWLARLAELAAAEGCGLTLGWAERAEGRVWNSAVALSPEGRLLAHYRKIQLYGEMEKTSFVPGEAPPPVFDFDGRRCGLLICYDIEFPGHAAALAARGVDLILVPTANPAGAEHVQNVLVPARAHENRQVIAYANYCGVERGLAFSGQSVIAGPDARPIAMAGTRETLLIVDLPGLADHRPDQIARLAEDYRAI</sequence>
<dbReference type="PROSITE" id="PS50263">
    <property type="entry name" value="CN_HYDROLASE"/>
    <property type="match status" value="1"/>
</dbReference>
<dbReference type="AlphaFoldDB" id="A0A421BL41"/>
<proteinExistence type="inferred from homology"/>
<evidence type="ECO:0000313" key="4">
    <source>
        <dbReference type="EMBL" id="RLL63651.1"/>
    </source>
</evidence>
<dbReference type="InterPro" id="IPR003010">
    <property type="entry name" value="C-N_Hydrolase"/>
</dbReference>
<dbReference type="Gene3D" id="3.60.110.10">
    <property type="entry name" value="Carbon-nitrogen hydrolase"/>
    <property type="match status" value="1"/>
</dbReference>
<dbReference type="InterPro" id="IPR036526">
    <property type="entry name" value="C-N_Hydrolase_sf"/>
</dbReference>
<dbReference type="RefSeq" id="WP_121534345.1">
    <property type="nucleotide sequence ID" value="NZ_RCHI01000015.1"/>
</dbReference>
<name>A0A421BL41_9RHOB</name>
<dbReference type="InterPro" id="IPR050345">
    <property type="entry name" value="Aliph_Amidase/BUP"/>
</dbReference>
<keyword evidence="5" id="KW-1185">Reference proteome</keyword>
<comment type="caution">
    <text evidence="4">The sequence shown here is derived from an EMBL/GenBank/DDBJ whole genome shotgun (WGS) entry which is preliminary data.</text>
</comment>
<organism evidence="4 5">
    <name type="scientific">Paenirhodobacter hankyongi</name>
    <dbReference type="NCBI Taxonomy" id="2294033"/>
    <lineage>
        <taxon>Bacteria</taxon>
        <taxon>Pseudomonadati</taxon>
        <taxon>Pseudomonadota</taxon>
        <taxon>Alphaproteobacteria</taxon>
        <taxon>Rhodobacterales</taxon>
        <taxon>Rhodobacter group</taxon>
        <taxon>Paenirhodobacter</taxon>
    </lineage>
</organism>
<dbReference type="GO" id="GO:0016811">
    <property type="term" value="F:hydrolase activity, acting on carbon-nitrogen (but not peptide) bonds, in linear amides"/>
    <property type="evidence" value="ECO:0007669"/>
    <property type="project" value="UniProtKB-ARBA"/>
</dbReference>
<protein>
    <submittedName>
        <fullName evidence="4">Nitrilase</fullName>
    </submittedName>
</protein>
<dbReference type="PROSITE" id="PS01227">
    <property type="entry name" value="UPF0012"/>
    <property type="match status" value="1"/>
</dbReference>
<gene>
    <name evidence="4" type="ORF">DYS74_14170</name>
</gene>
<accession>A0A421BL41</accession>
<evidence type="ECO:0000256" key="2">
    <source>
        <dbReference type="ARBA" id="ARBA00022801"/>
    </source>
</evidence>